<dbReference type="InterPro" id="IPR011059">
    <property type="entry name" value="Metal-dep_hydrolase_composite"/>
</dbReference>
<gene>
    <name evidence="2" type="ORF">MOP44_26615</name>
</gene>
<dbReference type="Proteomes" id="UP001059380">
    <property type="component" value="Chromosome"/>
</dbReference>
<evidence type="ECO:0000259" key="1">
    <source>
        <dbReference type="Pfam" id="PF01979"/>
    </source>
</evidence>
<dbReference type="RefSeq" id="WP_260793620.1">
    <property type="nucleotide sequence ID" value="NZ_CP093313.1"/>
</dbReference>
<proteinExistence type="predicted"/>
<dbReference type="InterPro" id="IPR032466">
    <property type="entry name" value="Metal_Hydrolase"/>
</dbReference>
<dbReference type="SUPFAM" id="SSF51338">
    <property type="entry name" value="Composite domain of metallo-dependent hydrolases"/>
    <property type="match status" value="1"/>
</dbReference>
<feature type="domain" description="Amidohydrolase-related" evidence="1">
    <location>
        <begin position="404"/>
        <end position="472"/>
    </location>
</feature>
<dbReference type="KEGG" id="orp:MOP44_26615"/>
<sequence>MRPHRGFLLALAGWFLGGLLGWGQTSAPLVLAGGTVIDVSNWGHSAADLPNAVVIIQGGKIAEVGPASTLQVPKGARVIDCTGKYIVPGLIDGYMGMSTQGEASASLYMGVTTAVVRSGSRYGRLDTSLSPAPHVYAIDSAGTTDEWSLLIGHSTWTTRLRQNGRPTELPPDETLRQLTATKALGTRAIYIGPNVTAANAQVIISRAHQLGMMTYGEFVATPYRVGIEGDVDALVHMGSYELGVIPDELQQPLATDPEGAAASTAFDYAQRVPPTDFHVRTYAKLIAAHHAALMPTFATFFLRLPDHRNLWQDPVASLMDPAHMSNPPDRASGEMMYPLPPWTKHLPGIGQRYMESGLQKKADQAALRLWHINQALFAAFPHYLAASGSPVDGSFPGISLHVELELLVRMGLTPREAIAAATNNYAVQFNWTEIGQIAPGRRADVLVLDADPTANIWNARRINTLILEGNVVDREALLKK</sequence>
<evidence type="ECO:0000313" key="3">
    <source>
        <dbReference type="Proteomes" id="UP001059380"/>
    </source>
</evidence>
<dbReference type="PANTHER" id="PTHR43135">
    <property type="entry name" value="ALPHA-D-RIBOSE 1-METHYLPHOSPHONATE 5-TRIPHOSPHATE DIPHOSPHATASE"/>
    <property type="match status" value="1"/>
</dbReference>
<protein>
    <submittedName>
        <fullName evidence="2">Amidohydrolase family protein</fullName>
    </submittedName>
</protein>
<dbReference type="AlphaFoldDB" id="A0A9J7BML2"/>
<dbReference type="SUPFAM" id="SSF51556">
    <property type="entry name" value="Metallo-dependent hydrolases"/>
    <property type="match status" value="1"/>
</dbReference>
<keyword evidence="3" id="KW-1185">Reference proteome</keyword>
<name>A0A9J7BML2_9BACT</name>
<organism evidence="2 3">
    <name type="scientific">Occallatibacter riparius</name>
    <dbReference type="NCBI Taxonomy" id="1002689"/>
    <lineage>
        <taxon>Bacteria</taxon>
        <taxon>Pseudomonadati</taxon>
        <taxon>Acidobacteriota</taxon>
        <taxon>Terriglobia</taxon>
        <taxon>Terriglobales</taxon>
        <taxon>Acidobacteriaceae</taxon>
        <taxon>Occallatibacter</taxon>
    </lineage>
</organism>
<dbReference type="InterPro" id="IPR006680">
    <property type="entry name" value="Amidohydro-rel"/>
</dbReference>
<dbReference type="GO" id="GO:0016810">
    <property type="term" value="F:hydrolase activity, acting on carbon-nitrogen (but not peptide) bonds"/>
    <property type="evidence" value="ECO:0007669"/>
    <property type="project" value="InterPro"/>
</dbReference>
<accession>A0A9J7BML2</accession>
<reference evidence="2" key="1">
    <citation type="submission" date="2021-04" db="EMBL/GenBank/DDBJ databases">
        <title>Phylogenetic analysis of Acidobacteriaceae.</title>
        <authorList>
            <person name="Qiu L."/>
            <person name="Zhang Q."/>
        </authorList>
    </citation>
    <scope>NUCLEOTIDE SEQUENCE</scope>
    <source>
        <strain evidence="2">DSM 25168</strain>
    </source>
</reference>
<evidence type="ECO:0000313" key="2">
    <source>
        <dbReference type="EMBL" id="UWZ84116.1"/>
    </source>
</evidence>
<dbReference type="Gene3D" id="1.20.58.520">
    <property type="entry name" value="Amidohydrolase"/>
    <property type="match status" value="1"/>
</dbReference>
<dbReference type="Gene3D" id="2.30.40.10">
    <property type="entry name" value="Urease, subunit C, domain 1"/>
    <property type="match status" value="2"/>
</dbReference>
<dbReference type="PANTHER" id="PTHR43135:SF3">
    <property type="entry name" value="ALPHA-D-RIBOSE 1-METHYLPHOSPHONATE 5-TRIPHOSPHATE DIPHOSPHATASE"/>
    <property type="match status" value="1"/>
</dbReference>
<dbReference type="Gene3D" id="3.30.110.90">
    <property type="entry name" value="Amidohydrolase"/>
    <property type="match status" value="1"/>
</dbReference>
<dbReference type="InterPro" id="IPR051781">
    <property type="entry name" value="Metallo-dep_Hydrolase"/>
</dbReference>
<dbReference type="Pfam" id="PF01979">
    <property type="entry name" value="Amidohydro_1"/>
    <property type="match status" value="1"/>
</dbReference>
<dbReference type="EMBL" id="CP093313">
    <property type="protein sequence ID" value="UWZ84116.1"/>
    <property type="molecule type" value="Genomic_DNA"/>
</dbReference>